<dbReference type="CDD" id="cd03809">
    <property type="entry name" value="GT4_MtfB-like"/>
    <property type="match status" value="1"/>
</dbReference>
<accession>A0ABP8HEN2</accession>
<dbReference type="Pfam" id="PF00534">
    <property type="entry name" value="Glycos_transf_1"/>
    <property type="match status" value="1"/>
</dbReference>
<evidence type="ECO:0000256" key="1">
    <source>
        <dbReference type="ARBA" id="ARBA00022679"/>
    </source>
</evidence>
<dbReference type="InterPro" id="IPR001296">
    <property type="entry name" value="Glyco_trans_1"/>
</dbReference>
<comment type="caution">
    <text evidence="4">The sequence shown here is derived from an EMBL/GenBank/DDBJ whole genome shotgun (WGS) entry which is preliminary data.</text>
</comment>
<keyword evidence="1" id="KW-0808">Transferase</keyword>
<name>A0ABP8HEN2_9BACT</name>
<evidence type="ECO:0000259" key="2">
    <source>
        <dbReference type="Pfam" id="PF00534"/>
    </source>
</evidence>
<evidence type="ECO:0000313" key="4">
    <source>
        <dbReference type="EMBL" id="GAA4338308.1"/>
    </source>
</evidence>
<protein>
    <submittedName>
        <fullName evidence="4">Glycosyltransferase family 1 protein</fullName>
    </submittedName>
</protein>
<proteinExistence type="predicted"/>
<feature type="domain" description="Glycosyltransferase subfamily 4-like N-terminal" evidence="3">
    <location>
        <begin position="26"/>
        <end position="175"/>
    </location>
</feature>
<dbReference type="SUPFAM" id="SSF53756">
    <property type="entry name" value="UDP-Glycosyltransferase/glycogen phosphorylase"/>
    <property type="match status" value="1"/>
</dbReference>
<sequence>MTNHRPIRLFVDAHVFDGPYQGTRSFIGGLYRELAGREGIELYLAARDTAALKEHFGERDGVHFVPLRSRSSYRRLLLEIPALLRRHRIDFAHFQYIAPPLKRCRYIVTTHDVLFCDLPGAYTMGYRLLKRWLYGRTARRADILTTVSAHARGAMERHLRVPRERVHLLPNGVAPHFYGGAPKGEAARYIREKYGLECFVLLVSRFEPRKNHALLLRLFFGSGLHRQGYRLVLIGSPTLPVPELDELLGRLSPSEQEALHHLPWVPPEDLPYFYKAAELFLYPSKGEGFGIPPLEAAAARTPVLCSNALALGDFDFFGPDHLDPADERAFATRFQQLLQAPTPESELQRRAALVQARYCWKRSADTLHQLILAHHQNLPA</sequence>
<dbReference type="EMBL" id="BAABGY010000011">
    <property type="protein sequence ID" value="GAA4338308.1"/>
    <property type="molecule type" value="Genomic_DNA"/>
</dbReference>
<dbReference type="Gene3D" id="3.40.50.2000">
    <property type="entry name" value="Glycogen Phosphorylase B"/>
    <property type="match status" value="2"/>
</dbReference>
<dbReference type="Proteomes" id="UP001501725">
    <property type="component" value="Unassembled WGS sequence"/>
</dbReference>
<dbReference type="RefSeq" id="WP_345257061.1">
    <property type="nucleotide sequence ID" value="NZ_BAABGY010000011.1"/>
</dbReference>
<evidence type="ECO:0000313" key="5">
    <source>
        <dbReference type="Proteomes" id="UP001501725"/>
    </source>
</evidence>
<evidence type="ECO:0000259" key="3">
    <source>
        <dbReference type="Pfam" id="PF13439"/>
    </source>
</evidence>
<gene>
    <name evidence="4" type="ORF">GCM10023184_34660</name>
</gene>
<organism evidence="4 5">
    <name type="scientific">Flaviaesturariibacter amylovorans</name>
    <dbReference type="NCBI Taxonomy" id="1084520"/>
    <lineage>
        <taxon>Bacteria</taxon>
        <taxon>Pseudomonadati</taxon>
        <taxon>Bacteroidota</taxon>
        <taxon>Chitinophagia</taxon>
        <taxon>Chitinophagales</taxon>
        <taxon>Chitinophagaceae</taxon>
        <taxon>Flaviaestuariibacter</taxon>
    </lineage>
</organism>
<reference evidence="5" key="1">
    <citation type="journal article" date="2019" name="Int. J. Syst. Evol. Microbiol.">
        <title>The Global Catalogue of Microorganisms (GCM) 10K type strain sequencing project: providing services to taxonomists for standard genome sequencing and annotation.</title>
        <authorList>
            <consortium name="The Broad Institute Genomics Platform"/>
            <consortium name="The Broad Institute Genome Sequencing Center for Infectious Disease"/>
            <person name="Wu L."/>
            <person name="Ma J."/>
        </authorList>
    </citation>
    <scope>NUCLEOTIDE SEQUENCE [LARGE SCALE GENOMIC DNA]</scope>
    <source>
        <strain evidence="5">JCM 17919</strain>
    </source>
</reference>
<dbReference type="InterPro" id="IPR028098">
    <property type="entry name" value="Glyco_trans_4-like_N"/>
</dbReference>
<dbReference type="Pfam" id="PF13439">
    <property type="entry name" value="Glyco_transf_4"/>
    <property type="match status" value="1"/>
</dbReference>
<feature type="domain" description="Glycosyl transferase family 1" evidence="2">
    <location>
        <begin position="197"/>
        <end position="341"/>
    </location>
</feature>
<dbReference type="PANTHER" id="PTHR46401:SF2">
    <property type="entry name" value="GLYCOSYLTRANSFERASE WBBK-RELATED"/>
    <property type="match status" value="1"/>
</dbReference>
<dbReference type="PANTHER" id="PTHR46401">
    <property type="entry name" value="GLYCOSYLTRANSFERASE WBBK-RELATED"/>
    <property type="match status" value="1"/>
</dbReference>
<keyword evidence="5" id="KW-1185">Reference proteome</keyword>